<dbReference type="PANTHER" id="PTHR40588:SF1">
    <property type="entry name" value="MRNA INTERFERASE TOXIN YAFQ"/>
    <property type="match status" value="1"/>
</dbReference>
<dbReference type="AlphaFoldDB" id="A0AAJ5UJW3"/>
<dbReference type="PANTHER" id="PTHR40588">
    <property type="entry name" value="MRNA INTERFERASE TOXIN YAFQ"/>
    <property type="match status" value="1"/>
</dbReference>
<organism evidence="3 4">
    <name type="scientific">Xylella fastidiosa subsp. fastidiosa</name>
    <dbReference type="NCBI Taxonomy" id="644356"/>
    <lineage>
        <taxon>Bacteria</taxon>
        <taxon>Pseudomonadati</taxon>
        <taxon>Pseudomonadota</taxon>
        <taxon>Gammaproteobacteria</taxon>
        <taxon>Lysobacterales</taxon>
        <taxon>Lysobacteraceae</taxon>
        <taxon>Xylella</taxon>
    </lineage>
</organism>
<gene>
    <name evidence="3" type="ORF">OK117_12315</name>
</gene>
<dbReference type="GO" id="GO:0006415">
    <property type="term" value="P:translational termination"/>
    <property type="evidence" value="ECO:0007669"/>
    <property type="project" value="TreeGrafter"/>
</dbReference>
<sequence>MRMIDRSLAFKRDYKREAKGRWRATLDNDLRPVLVALATDQPLAAKYRDHDLSGDWAGYRECHAKPDLLLIYRKSDADTLRLARLGSHSELFG</sequence>
<accession>A0AAJ5UJW3</accession>
<dbReference type="GO" id="GO:0006402">
    <property type="term" value="P:mRNA catabolic process"/>
    <property type="evidence" value="ECO:0007669"/>
    <property type="project" value="TreeGrafter"/>
</dbReference>
<dbReference type="NCBIfam" id="TIGR02385">
    <property type="entry name" value="RelE_StbE"/>
    <property type="match status" value="1"/>
</dbReference>
<dbReference type="Gene3D" id="3.30.2310.20">
    <property type="entry name" value="RelE-like"/>
    <property type="match status" value="1"/>
</dbReference>
<feature type="active site" description="Proton donor" evidence="2">
    <location>
        <position position="88"/>
    </location>
</feature>
<dbReference type="Pfam" id="PF15738">
    <property type="entry name" value="YafQ_toxin"/>
    <property type="match status" value="1"/>
</dbReference>
<dbReference type="SUPFAM" id="SSF143011">
    <property type="entry name" value="RelE-like"/>
    <property type="match status" value="1"/>
</dbReference>
<protein>
    <submittedName>
        <fullName evidence="3">Type II toxin-antitoxin system YafQ family toxin</fullName>
    </submittedName>
</protein>
<evidence type="ECO:0000313" key="3">
    <source>
        <dbReference type="EMBL" id="WCF29576.1"/>
    </source>
</evidence>
<geneLocation type="plasmid" evidence="3 4">
    <name>pXF-P1.CFBP8073</name>
</geneLocation>
<dbReference type="InterPro" id="IPR004386">
    <property type="entry name" value="Toxin_YafQ-like"/>
</dbReference>
<dbReference type="InterPro" id="IPR035093">
    <property type="entry name" value="RelE/ParE_toxin_dom_sf"/>
</dbReference>
<dbReference type="Proteomes" id="UP001211513">
    <property type="component" value="Plasmid pXF-P1.CFBP8073"/>
</dbReference>
<dbReference type="EMBL" id="CP109888">
    <property type="protein sequence ID" value="WCF29576.1"/>
    <property type="molecule type" value="Genomic_DNA"/>
</dbReference>
<dbReference type="RefSeq" id="WP_272143375.1">
    <property type="nucleotide sequence ID" value="NZ_CP109888.1"/>
</dbReference>
<dbReference type="PIRSF" id="PIRSF006156">
    <property type="entry name" value="YafQ"/>
    <property type="match status" value="1"/>
</dbReference>
<evidence type="ECO:0000313" key="4">
    <source>
        <dbReference type="Proteomes" id="UP001211513"/>
    </source>
</evidence>
<proteinExistence type="predicted"/>
<keyword evidence="1" id="KW-1277">Toxin-antitoxin system</keyword>
<dbReference type="InterPro" id="IPR007712">
    <property type="entry name" value="RelE/ParE_toxin"/>
</dbReference>
<evidence type="ECO:0000256" key="1">
    <source>
        <dbReference type="ARBA" id="ARBA00022649"/>
    </source>
</evidence>
<name>A0AAJ5UJW3_XYLFS</name>
<evidence type="ECO:0000256" key="2">
    <source>
        <dbReference type="PIRSR" id="PIRSR006156-1"/>
    </source>
</evidence>
<keyword evidence="3" id="KW-0614">Plasmid</keyword>
<dbReference type="GO" id="GO:0004521">
    <property type="term" value="F:RNA endonuclease activity"/>
    <property type="evidence" value="ECO:0007669"/>
    <property type="project" value="TreeGrafter"/>
</dbReference>
<reference evidence="3" key="1">
    <citation type="journal article" date="2022" name="Phytopathology">
        <title>Complete circularized genome resources of seven strains of Xylella fastidiosa subsp. fastidiosa using hybrid assembly reveals unknown plasmids.</title>
        <authorList>
            <person name="Velasco-Amo M.D.P."/>
            <person name="Arias-Giraldo L.F.F."/>
            <person name="Ecija M.R."/>
            <person name="De La Fuente L."/>
            <person name="Marco-Noales E."/>
            <person name="Moralejo E."/>
            <person name="Navas-Cort J.A."/>
            <person name="Landa B.B."/>
        </authorList>
    </citation>
    <scope>NUCLEOTIDE SEQUENCE</scope>
    <source>
        <strain evidence="3">CFBP8073</strain>
    </source>
</reference>
<reference evidence="3" key="2">
    <citation type="submission" date="2022-10" db="EMBL/GenBank/DDBJ databases">
        <authorList>
            <person name="Landa B."/>
            <person name="Arias-Giraldo L.F."/>
            <person name="Roman-Ecija M."/>
            <person name="Velasco-Amo M.P."/>
            <person name="De La Fuente L."/>
            <person name="Marco-Noales E."/>
            <person name="Moralejo E."/>
        </authorList>
    </citation>
    <scope>NUCLEOTIDE SEQUENCE</scope>
    <source>
        <strain evidence="3">CFBP8073</strain>
        <plasmid evidence="3">pXF-P1.CFBP8073</plasmid>
    </source>
</reference>